<evidence type="ECO:0000256" key="11">
    <source>
        <dbReference type="ARBA" id="ARBA00023033"/>
    </source>
</evidence>
<keyword evidence="7" id="KW-0256">Endoplasmic reticulum</keyword>
<evidence type="ECO:0000313" key="17">
    <source>
        <dbReference type="Proteomes" id="UP001353858"/>
    </source>
</evidence>
<dbReference type="PANTHER" id="PTHR24292:SF45">
    <property type="entry name" value="CYTOCHROME P450 6G1-RELATED"/>
    <property type="match status" value="1"/>
</dbReference>
<comment type="caution">
    <text evidence="16">The sequence shown here is derived from an EMBL/GenBank/DDBJ whole genome shotgun (WGS) entry which is preliminary data.</text>
</comment>
<organism evidence="16 17">
    <name type="scientific">Aquatica leii</name>
    <dbReference type="NCBI Taxonomy" id="1421715"/>
    <lineage>
        <taxon>Eukaryota</taxon>
        <taxon>Metazoa</taxon>
        <taxon>Ecdysozoa</taxon>
        <taxon>Arthropoda</taxon>
        <taxon>Hexapoda</taxon>
        <taxon>Insecta</taxon>
        <taxon>Pterygota</taxon>
        <taxon>Neoptera</taxon>
        <taxon>Endopterygota</taxon>
        <taxon>Coleoptera</taxon>
        <taxon>Polyphaga</taxon>
        <taxon>Elateriformia</taxon>
        <taxon>Elateroidea</taxon>
        <taxon>Lampyridae</taxon>
        <taxon>Luciolinae</taxon>
        <taxon>Aquatica</taxon>
    </lineage>
</organism>
<evidence type="ECO:0000256" key="14">
    <source>
        <dbReference type="SAM" id="MobiDB-lite"/>
    </source>
</evidence>
<evidence type="ECO:0000256" key="8">
    <source>
        <dbReference type="ARBA" id="ARBA00022848"/>
    </source>
</evidence>
<keyword evidence="15" id="KW-0812">Transmembrane</keyword>
<dbReference type="GO" id="GO:0005506">
    <property type="term" value="F:iron ion binding"/>
    <property type="evidence" value="ECO:0007669"/>
    <property type="project" value="InterPro"/>
</dbReference>
<dbReference type="GO" id="GO:0005789">
    <property type="term" value="C:endoplasmic reticulum membrane"/>
    <property type="evidence" value="ECO:0007669"/>
    <property type="project" value="UniProtKB-SubCell"/>
</dbReference>
<dbReference type="InterPro" id="IPR001128">
    <property type="entry name" value="Cyt_P450"/>
</dbReference>
<feature type="compositionally biased region" description="Basic and acidic residues" evidence="14">
    <location>
        <begin position="20"/>
        <end position="30"/>
    </location>
</feature>
<evidence type="ECO:0000256" key="6">
    <source>
        <dbReference type="ARBA" id="ARBA00022723"/>
    </source>
</evidence>
<dbReference type="FunFam" id="1.10.630.10:FF:000042">
    <property type="entry name" value="Cytochrome P450"/>
    <property type="match status" value="1"/>
</dbReference>
<protein>
    <recommendedName>
        <fullName evidence="18">Cytochrome P450</fullName>
    </recommendedName>
</protein>
<dbReference type="InterPro" id="IPR036396">
    <property type="entry name" value="Cyt_P450_sf"/>
</dbReference>
<dbReference type="GO" id="GO:0004497">
    <property type="term" value="F:monooxygenase activity"/>
    <property type="evidence" value="ECO:0007669"/>
    <property type="project" value="UniProtKB-KW"/>
</dbReference>
<dbReference type="GO" id="GO:0020037">
    <property type="term" value="F:heme binding"/>
    <property type="evidence" value="ECO:0007669"/>
    <property type="project" value="InterPro"/>
</dbReference>
<evidence type="ECO:0000256" key="2">
    <source>
        <dbReference type="ARBA" id="ARBA00004174"/>
    </source>
</evidence>
<keyword evidence="11" id="KW-0503">Monooxygenase</keyword>
<gene>
    <name evidence="16" type="ORF">RN001_012868</name>
</gene>
<evidence type="ECO:0000256" key="10">
    <source>
        <dbReference type="ARBA" id="ARBA00023004"/>
    </source>
</evidence>
<dbReference type="SUPFAM" id="SSF48264">
    <property type="entry name" value="Cytochrome P450"/>
    <property type="match status" value="1"/>
</dbReference>
<dbReference type="PANTHER" id="PTHR24292">
    <property type="entry name" value="CYTOCHROME P450"/>
    <property type="match status" value="1"/>
</dbReference>
<dbReference type="PRINTS" id="PR00385">
    <property type="entry name" value="P450"/>
</dbReference>
<dbReference type="InterPro" id="IPR050476">
    <property type="entry name" value="Insect_CytP450_Detox"/>
</dbReference>
<dbReference type="PRINTS" id="PR00463">
    <property type="entry name" value="EP450I"/>
</dbReference>
<evidence type="ECO:0000256" key="7">
    <source>
        <dbReference type="ARBA" id="ARBA00022824"/>
    </source>
</evidence>
<sequence>MNHSFEKKKKSGAAGRKRRSLEPKEKEKSSKVFKTFFQKSNTSTSSSDNPENSASARPQELEDTGSSSSNKELVAACIDGDAENFSYNSKILATSEETEVGPEFDKEMKIDDVEDKDLISENVQIIKCPIPKIIEEHDIGFLMFSEETGKAIITDPLRIEIMKHRFKHFQNIEGPFLPTNNRSMNKTWLFKKLGNGHREQKSIQNLSTDMIILFMIVITCGIIYLTLTRNFAYWKMRNVPFLSPSLLFGNVLPILTGKFQASVFFHKLHSSTNLPYLGLFVFNQPFVLIRDLDIIKHILLKDFDYFINKTVKTSKHDRIGSKMLILRKDQSWRISRRNVSPIFTPKKLRSMFCGINQVTDNLINYIEKVATKNPLDSRNVGIKFGVNVVSSCLFGLKINALENQESEFLRMTLRLLEISLSRGIQVISCFFVPQIIDFFDMTFLDKPSINFMEKIFIQLLNARQISQLKYDDLIDILTEILNSPNSELTKDDLVAMAISLLSAGYETTGTSLTFLWYELSLNQNIQQRLRNEIRNELKNNKDISYDVITKIKYLDMVVNESLRKYPLLGFLDRLCVKTYKVPNHDLVIEKGTGVYISPLALHYDEKYFPNPDEFDPERFSTENKPLIPHCAYMPFGKGSRACIGARFAFLVLKVAIAKTILNFKVELKLAEGQVRFMNVDSGDATLPDSLDKLYVRRKDKSNSKKIEKPDDWKACFRCGKKHDSDNCLAKE</sequence>
<accession>A0AAN7P6V5</accession>
<comment type="subcellular location">
    <subcellularLocation>
        <location evidence="3">Endoplasmic reticulum membrane</location>
        <topology evidence="3">Peripheral membrane protein</topology>
    </subcellularLocation>
    <subcellularLocation>
        <location evidence="2">Microsome membrane</location>
        <topology evidence="2">Peripheral membrane protein</topology>
    </subcellularLocation>
</comment>
<keyword evidence="10 13" id="KW-0408">Iron</keyword>
<evidence type="ECO:0000256" key="13">
    <source>
        <dbReference type="PIRSR" id="PIRSR602401-1"/>
    </source>
</evidence>
<keyword evidence="12 15" id="KW-0472">Membrane</keyword>
<dbReference type="PROSITE" id="PS00086">
    <property type="entry name" value="CYTOCHROME_P450"/>
    <property type="match status" value="1"/>
</dbReference>
<comment type="cofactor">
    <cofactor evidence="1 13">
        <name>heme</name>
        <dbReference type="ChEBI" id="CHEBI:30413"/>
    </cofactor>
</comment>
<dbReference type="InterPro" id="IPR002401">
    <property type="entry name" value="Cyt_P450_E_grp-I"/>
</dbReference>
<dbReference type="InterPro" id="IPR017972">
    <property type="entry name" value="Cyt_P450_CS"/>
</dbReference>
<reference evidence="17" key="1">
    <citation type="submission" date="2023-01" db="EMBL/GenBank/DDBJ databases">
        <title>Key to firefly adult light organ development and bioluminescence: homeobox transcription factors regulate luciferase expression and transportation to peroxisome.</title>
        <authorList>
            <person name="Fu X."/>
        </authorList>
    </citation>
    <scope>NUCLEOTIDE SEQUENCE [LARGE SCALE GENOMIC DNA]</scope>
</reference>
<feature type="binding site" description="axial binding residue" evidence="13">
    <location>
        <position position="642"/>
    </location>
    <ligand>
        <name>heme</name>
        <dbReference type="ChEBI" id="CHEBI:30413"/>
    </ligand>
    <ligandPart>
        <name>Fe</name>
        <dbReference type="ChEBI" id="CHEBI:18248"/>
    </ligandPart>
</feature>
<evidence type="ECO:0000256" key="15">
    <source>
        <dbReference type="SAM" id="Phobius"/>
    </source>
</evidence>
<dbReference type="EMBL" id="JARPUR010000005">
    <property type="protein sequence ID" value="KAK4876446.1"/>
    <property type="molecule type" value="Genomic_DNA"/>
</dbReference>
<evidence type="ECO:0000256" key="1">
    <source>
        <dbReference type="ARBA" id="ARBA00001971"/>
    </source>
</evidence>
<keyword evidence="6 13" id="KW-0479">Metal-binding</keyword>
<dbReference type="GO" id="GO:0016705">
    <property type="term" value="F:oxidoreductase activity, acting on paired donors, with incorporation or reduction of molecular oxygen"/>
    <property type="evidence" value="ECO:0007669"/>
    <property type="project" value="InterPro"/>
</dbReference>
<feature type="transmembrane region" description="Helical" evidence="15">
    <location>
        <begin position="210"/>
        <end position="227"/>
    </location>
</feature>
<evidence type="ECO:0000256" key="12">
    <source>
        <dbReference type="ARBA" id="ARBA00023136"/>
    </source>
</evidence>
<dbReference type="AlphaFoldDB" id="A0AAN7P6V5"/>
<dbReference type="CDD" id="cd11056">
    <property type="entry name" value="CYP6-like"/>
    <property type="match status" value="1"/>
</dbReference>
<evidence type="ECO:0000256" key="9">
    <source>
        <dbReference type="ARBA" id="ARBA00023002"/>
    </source>
</evidence>
<dbReference type="Gene3D" id="1.10.630.10">
    <property type="entry name" value="Cytochrome P450"/>
    <property type="match status" value="1"/>
</dbReference>
<keyword evidence="5 13" id="KW-0349">Heme</keyword>
<evidence type="ECO:0000256" key="3">
    <source>
        <dbReference type="ARBA" id="ARBA00004406"/>
    </source>
</evidence>
<keyword evidence="9" id="KW-0560">Oxidoreductase</keyword>
<comment type="similarity">
    <text evidence="4">Belongs to the cytochrome P450 family.</text>
</comment>
<keyword evidence="15" id="KW-1133">Transmembrane helix</keyword>
<feature type="compositionally biased region" description="Basic residues" evidence="14">
    <location>
        <begin position="1"/>
        <end position="19"/>
    </location>
</feature>
<evidence type="ECO:0000256" key="5">
    <source>
        <dbReference type="ARBA" id="ARBA00022617"/>
    </source>
</evidence>
<feature type="compositionally biased region" description="Polar residues" evidence="14">
    <location>
        <begin position="37"/>
        <end position="56"/>
    </location>
</feature>
<dbReference type="Pfam" id="PF00067">
    <property type="entry name" value="p450"/>
    <property type="match status" value="1"/>
</dbReference>
<evidence type="ECO:0000313" key="16">
    <source>
        <dbReference type="EMBL" id="KAK4876446.1"/>
    </source>
</evidence>
<name>A0AAN7P6V5_9COLE</name>
<evidence type="ECO:0000256" key="4">
    <source>
        <dbReference type="ARBA" id="ARBA00010617"/>
    </source>
</evidence>
<keyword evidence="17" id="KW-1185">Reference proteome</keyword>
<evidence type="ECO:0008006" key="18">
    <source>
        <dbReference type="Google" id="ProtNLM"/>
    </source>
</evidence>
<feature type="region of interest" description="Disordered" evidence="14">
    <location>
        <begin position="1"/>
        <end position="70"/>
    </location>
</feature>
<proteinExistence type="inferred from homology"/>
<keyword evidence="8" id="KW-0492">Microsome</keyword>
<dbReference type="Proteomes" id="UP001353858">
    <property type="component" value="Unassembled WGS sequence"/>
</dbReference>